<dbReference type="RefSeq" id="WP_211312000.1">
    <property type="nucleotide sequence ID" value="NZ_BAAABL010000081.1"/>
</dbReference>
<dbReference type="InterPro" id="IPR011051">
    <property type="entry name" value="RmlC_Cupin_sf"/>
</dbReference>
<dbReference type="Proteomes" id="UP001500837">
    <property type="component" value="Unassembled WGS sequence"/>
</dbReference>
<sequence length="254" mass="27878">MARNETPHGRDEPVSGQTVRHGTGVNSNRAFPTEAYPHHLDPFVLFERFYIDPEKGFPMHTHKGFEIVSYMIEGGMEHEDSLGVEHTAFEDEAMRITTGREISHSEFPADDQACNGLQLWVNLPREKKDIEPDYVDASADELPTTTQDGATVTTVVGEGSPIDLHTEMEYLDVHVSDAWTWSIPDGRTGFLYGVEGEGTVDGHAFGVGDVLPVTDDGDVTVEVDDEAAGDSFRVVAVAGEPHDEPITQRGPFVL</sequence>
<evidence type="ECO:0000256" key="3">
    <source>
        <dbReference type="SAM" id="MobiDB-lite"/>
    </source>
</evidence>
<feature type="compositionally biased region" description="Polar residues" evidence="3">
    <location>
        <begin position="15"/>
        <end position="25"/>
    </location>
</feature>
<dbReference type="InterPro" id="IPR014710">
    <property type="entry name" value="RmlC-like_jellyroll"/>
</dbReference>
<comment type="similarity">
    <text evidence="1 2">Belongs to the pirin family.</text>
</comment>
<protein>
    <submittedName>
        <fullName evidence="6">Pirin family protein</fullName>
    </submittedName>
</protein>
<dbReference type="Gene3D" id="2.60.120.10">
    <property type="entry name" value="Jelly Rolls"/>
    <property type="match status" value="1"/>
</dbReference>
<dbReference type="Pfam" id="PF05726">
    <property type="entry name" value="Pirin_C"/>
    <property type="match status" value="1"/>
</dbReference>
<accession>A0AAV3SAR6</accession>
<dbReference type="EMBL" id="BAAABL010000081">
    <property type="protein sequence ID" value="GAA0310269.1"/>
    <property type="molecule type" value="Genomic_DNA"/>
</dbReference>
<name>A0AAV3SAR6_9EURY</name>
<comment type="caution">
    <text evidence="6">The sequence shown here is derived from an EMBL/GenBank/DDBJ whole genome shotgun (WGS) entry which is preliminary data.</text>
</comment>
<dbReference type="CDD" id="cd02247">
    <property type="entry name" value="cupin_pirin_C"/>
    <property type="match status" value="1"/>
</dbReference>
<evidence type="ECO:0000256" key="2">
    <source>
        <dbReference type="RuleBase" id="RU003457"/>
    </source>
</evidence>
<evidence type="ECO:0000259" key="4">
    <source>
        <dbReference type="Pfam" id="PF02678"/>
    </source>
</evidence>
<feature type="domain" description="Pirin C-terminal" evidence="5">
    <location>
        <begin position="171"/>
        <end position="253"/>
    </location>
</feature>
<dbReference type="InterPro" id="IPR012093">
    <property type="entry name" value="Pirin"/>
</dbReference>
<dbReference type="PANTHER" id="PTHR13903:SF8">
    <property type="entry name" value="PIRIN"/>
    <property type="match status" value="1"/>
</dbReference>
<dbReference type="AlphaFoldDB" id="A0AAV3SAR6"/>
<reference evidence="6 7" key="1">
    <citation type="journal article" date="2019" name="Int. J. Syst. Evol. Microbiol.">
        <title>The Global Catalogue of Microorganisms (GCM) 10K type strain sequencing project: providing services to taxonomists for standard genome sequencing and annotation.</title>
        <authorList>
            <consortium name="The Broad Institute Genomics Platform"/>
            <consortium name="The Broad Institute Genome Sequencing Center for Infectious Disease"/>
            <person name="Wu L."/>
            <person name="Ma J."/>
        </authorList>
    </citation>
    <scope>NUCLEOTIDE SEQUENCE [LARGE SCALE GENOMIC DNA]</scope>
    <source>
        <strain evidence="6 7">JCM 16330</strain>
    </source>
</reference>
<evidence type="ECO:0000259" key="5">
    <source>
        <dbReference type="Pfam" id="PF05726"/>
    </source>
</evidence>
<dbReference type="Pfam" id="PF02678">
    <property type="entry name" value="Pirin"/>
    <property type="match status" value="1"/>
</dbReference>
<evidence type="ECO:0000313" key="7">
    <source>
        <dbReference type="Proteomes" id="UP001500837"/>
    </source>
</evidence>
<organism evidence="6 7">
    <name type="scientific">Halarchaeum salinum</name>
    <dbReference type="NCBI Taxonomy" id="489912"/>
    <lineage>
        <taxon>Archaea</taxon>
        <taxon>Methanobacteriati</taxon>
        <taxon>Methanobacteriota</taxon>
        <taxon>Stenosarchaea group</taxon>
        <taxon>Halobacteria</taxon>
        <taxon>Halobacteriales</taxon>
        <taxon>Halobacteriaceae</taxon>
    </lineage>
</organism>
<proteinExistence type="inferred from homology"/>
<feature type="domain" description="Pirin N-terminal" evidence="4">
    <location>
        <begin position="27"/>
        <end position="121"/>
    </location>
</feature>
<evidence type="ECO:0000313" key="6">
    <source>
        <dbReference type="EMBL" id="GAA0310269.1"/>
    </source>
</evidence>
<evidence type="ECO:0000256" key="1">
    <source>
        <dbReference type="ARBA" id="ARBA00008416"/>
    </source>
</evidence>
<gene>
    <name evidence="6" type="ORF">GCM10009066_24490</name>
</gene>
<dbReference type="InterPro" id="IPR008778">
    <property type="entry name" value="Pirin_C_dom"/>
</dbReference>
<dbReference type="PANTHER" id="PTHR13903">
    <property type="entry name" value="PIRIN-RELATED"/>
    <property type="match status" value="1"/>
</dbReference>
<dbReference type="PIRSF" id="PIRSF006232">
    <property type="entry name" value="Pirin"/>
    <property type="match status" value="1"/>
</dbReference>
<dbReference type="SUPFAM" id="SSF51182">
    <property type="entry name" value="RmlC-like cupins"/>
    <property type="match status" value="1"/>
</dbReference>
<feature type="compositionally biased region" description="Basic and acidic residues" evidence="3">
    <location>
        <begin position="1"/>
        <end position="13"/>
    </location>
</feature>
<dbReference type="InterPro" id="IPR003829">
    <property type="entry name" value="Pirin_N_dom"/>
</dbReference>
<feature type="region of interest" description="Disordered" evidence="3">
    <location>
        <begin position="1"/>
        <end position="25"/>
    </location>
</feature>
<keyword evidence="7" id="KW-1185">Reference proteome</keyword>